<name>A0A2X4NJZ4_AERCA</name>
<dbReference type="Proteomes" id="UP000886934">
    <property type="component" value="Unassembled WGS sequence"/>
</dbReference>
<dbReference type="Proteomes" id="UP000737420">
    <property type="component" value="Unassembled WGS sequence"/>
</dbReference>
<dbReference type="Proteomes" id="UP000515756">
    <property type="component" value="Chromosome"/>
</dbReference>
<reference evidence="1 6" key="1">
    <citation type="submission" date="2019-12" db="EMBL/GenBank/DDBJ databases">
        <title>complete genome sequences of Aeromonas caviae str. WP2-W18-ESBL-01 isolated from wastewater treatment plant effluent.</title>
        <authorList>
            <person name="Sekizuka T."/>
            <person name="Itokawa K."/>
            <person name="Yatsu K."/>
            <person name="Inamine Y."/>
            <person name="Kuroda M."/>
        </authorList>
    </citation>
    <scope>NUCLEOTIDE SEQUENCE [LARGE SCALE GENOMIC DNA]</scope>
    <source>
        <strain evidence="1 6">WP2-W18-ESBL-01</strain>
    </source>
</reference>
<dbReference type="EMBL" id="BPOP01000009">
    <property type="protein sequence ID" value="GJB91248.1"/>
    <property type="molecule type" value="Genomic_DNA"/>
</dbReference>
<evidence type="ECO:0000313" key="4">
    <source>
        <dbReference type="EMBL" id="GJA62364.1"/>
    </source>
</evidence>
<evidence type="ECO:0000313" key="2">
    <source>
        <dbReference type="EMBL" id="GJA40671.1"/>
    </source>
</evidence>
<evidence type="ECO:0000313" key="6">
    <source>
        <dbReference type="Proteomes" id="UP000515756"/>
    </source>
</evidence>
<dbReference type="AlphaFoldDB" id="A0A2X4NJZ4"/>
<accession>A0A2X4NJZ4</accession>
<evidence type="ECO:0000313" key="3">
    <source>
        <dbReference type="EMBL" id="GJA55317.1"/>
    </source>
</evidence>
<gene>
    <name evidence="2" type="ORF">KAM343_14670</name>
    <name evidence="3" type="ORF">KAM348_27400</name>
    <name evidence="4" type="ORF">KAM351_09750</name>
    <name evidence="5" type="ORF">KAM382_13090</name>
    <name evidence="1" type="ORF">WP2W18E01_05080</name>
</gene>
<dbReference type="Proteomes" id="UP000887009">
    <property type="component" value="Unassembled WGS sequence"/>
</dbReference>
<proteinExistence type="predicted"/>
<evidence type="ECO:0000313" key="8">
    <source>
        <dbReference type="Proteomes" id="UP000886934"/>
    </source>
</evidence>
<protein>
    <submittedName>
        <fullName evidence="4">Uncharacterized protein</fullName>
    </submittedName>
</protein>
<evidence type="ECO:0000313" key="1">
    <source>
        <dbReference type="EMBL" id="BBQ28926.1"/>
    </source>
</evidence>
<reference evidence="4 7" key="2">
    <citation type="submission" date="2021-07" db="EMBL/GenBank/DDBJ databases">
        <title>Draft genome sequence of carbapenem-resistant Aeromonas spp. in Japan.</title>
        <authorList>
            <person name="Maehana S."/>
            <person name="Suzuki M."/>
            <person name="Kitasato H."/>
        </authorList>
    </citation>
    <scope>NUCLEOTIDE SEQUENCE</scope>
    <source>
        <strain evidence="2">KAM343</strain>
        <strain evidence="3">KAM348</strain>
        <strain evidence="4">KAM351</strain>
        <strain evidence="5 7">KAM382</strain>
    </source>
</reference>
<dbReference type="EMBL" id="AP021927">
    <property type="protein sequence ID" value="BBQ28926.1"/>
    <property type="molecule type" value="Genomic_DNA"/>
</dbReference>
<dbReference type="Proteomes" id="UP000886939">
    <property type="component" value="Unassembled WGS sequence"/>
</dbReference>
<evidence type="ECO:0000313" key="5">
    <source>
        <dbReference type="EMBL" id="GJB91248.1"/>
    </source>
</evidence>
<sequence length="148" mass="17070">MRCSEVDMEQKNAIRQVAVPWAPSRQLPPGLVVAELHQDIWSDTLTVMLGRARSIDLPPLPLCRVSFRHIFAVRVMEDCDLAEGRDSHVIEEQIQLITPSRFASWFHQESDGLHLDEDLQHYRISTWDYCADVLTSSPPELQFMVQEE</sequence>
<dbReference type="EMBL" id="BPNN01000009">
    <property type="protein sequence ID" value="GJA62364.1"/>
    <property type="molecule type" value="Genomic_DNA"/>
</dbReference>
<dbReference type="EMBL" id="BPNI01000020">
    <property type="protein sequence ID" value="GJA40671.1"/>
    <property type="molecule type" value="Genomic_DNA"/>
</dbReference>
<dbReference type="EMBL" id="BPNL01000031">
    <property type="protein sequence ID" value="GJA55317.1"/>
    <property type="molecule type" value="Genomic_DNA"/>
</dbReference>
<evidence type="ECO:0000313" key="7">
    <source>
        <dbReference type="Proteomes" id="UP000737420"/>
    </source>
</evidence>
<organism evidence="4 8">
    <name type="scientific">Aeromonas caviae</name>
    <name type="common">Aeromonas punctata</name>
    <dbReference type="NCBI Taxonomy" id="648"/>
    <lineage>
        <taxon>Bacteria</taxon>
        <taxon>Pseudomonadati</taxon>
        <taxon>Pseudomonadota</taxon>
        <taxon>Gammaproteobacteria</taxon>
        <taxon>Aeromonadales</taxon>
        <taxon>Aeromonadaceae</taxon>
        <taxon>Aeromonas</taxon>
    </lineage>
</organism>